<evidence type="ECO:0000313" key="2">
    <source>
        <dbReference type="EMBL" id="TYG81516.1"/>
    </source>
</evidence>
<evidence type="ECO:0000313" key="3">
    <source>
        <dbReference type="Proteomes" id="UP000323506"/>
    </source>
</evidence>
<evidence type="ECO:0000256" key="1">
    <source>
        <dbReference type="SAM" id="SignalP"/>
    </source>
</evidence>
<dbReference type="Proteomes" id="UP000323506">
    <property type="component" value="Chromosome D01"/>
</dbReference>
<feature type="signal peptide" evidence="1">
    <location>
        <begin position="1"/>
        <end position="22"/>
    </location>
</feature>
<organism evidence="2 3">
    <name type="scientific">Gossypium darwinii</name>
    <name type="common">Darwin's cotton</name>
    <name type="synonym">Gossypium barbadense var. darwinii</name>
    <dbReference type="NCBI Taxonomy" id="34276"/>
    <lineage>
        <taxon>Eukaryota</taxon>
        <taxon>Viridiplantae</taxon>
        <taxon>Streptophyta</taxon>
        <taxon>Embryophyta</taxon>
        <taxon>Tracheophyta</taxon>
        <taxon>Spermatophyta</taxon>
        <taxon>Magnoliopsida</taxon>
        <taxon>eudicotyledons</taxon>
        <taxon>Gunneridae</taxon>
        <taxon>Pentapetalae</taxon>
        <taxon>rosids</taxon>
        <taxon>malvids</taxon>
        <taxon>Malvales</taxon>
        <taxon>Malvaceae</taxon>
        <taxon>Malvoideae</taxon>
        <taxon>Gossypium</taxon>
    </lineage>
</organism>
<proteinExistence type="predicted"/>
<feature type="chain" id="PRO_5022899577" evidence="1">
    <location>
        <begin position="23"/>
        <end position="168"/>
    </location>
</feature>
<dbReference type="EMBL" id="CM017701">
    <property type="protein sequence ID" value="TYG81516.1"/>
    <property type="molecule type" value="Genomic_DNA"/>
</dbReference>
<gene>
    <name evidence="2" type="ORF">ES288_D01G011100v1</name>
</gene>
<protein>
    <submittedName>
        <fullName evidence="2">Uncharacterized protein</fullName>
    </submittedName>
</protein>
<accession>A0A5D2DLE8</accession>
<name>A0A5D2DLE8_GOSDA</name>
<keyword evidence="1" id="KW-0732">Signal</keyword>
<dbReference type="AlphaFoldDB" id="A0A5D2DLE8"/>
<sequence length="168" mass="17943">MAKVSFVAFSLTLVLSSQFIVGQNEKAIDEAASPEAVGVFGALVMTGIISKLQDDGIQGEHLKKIIADPNFVSRVDKLIEKFKSSVGDNSGSVDGTTFALADEVAASPGSEEEIATEVSNGLLKMEKEGLVDLGDVTSDPNFKEEVAKAIRYFRSNARDNANTENEKN</sequence>
<reference evidence="2 3" key="1">
    <citation type="submission" date="2019-06" db="EMBL/GenBank/DDBJ databases">
        <title>WGS assembly of Gossypium darwinii.</title>
        <authorList>
            <person name="Chen Z.J."/>
            <person name="Sreedasyam A."/>
            <person name="Ando A."/>
            <person name="Song Q."/>
            <person name="De L."/>
            <person name="Hulse-Kemp A."/>
            <person name="Ding M."/>
            <person name="Ye W."/>
            <person name="Kirkbride R."/>
            <person name="Jenkins J."/>
            <person name="Plott C."/>
            <person name="Lovell J."/>
            <person name="Lin Y.-M."/>
            <person name="Vaughn R."/>
            <person name="Liu B."/>
            <person name="Li W."/>
            <person name="Simpson S."/>
            <person name="Scheffler B."/>
            <person name="Saski C."/>
            <person name="Grover C."/>
            <person name="Hu G."/>
            <person name="Conover J."/>
            <person name="Carlson J."/>
            <person name="Shu S."/>
            <person name="Boston L."/>
            <person name="Williams M."/>
            <person name="Peterson D."/>
            <person name="Mcgee K."/>
            <person name="Jones D."/>
            <person name="Wendel J."/>
            <person name="Stelly D."/>
            <person name="Grimwood J."/>
            <person name="Schmutz J."/>
        </authorList>
    </citation>
    <scope>NUCLEOTIDE SEQUENCE [LARGE SCALE GENOMIC DNA]</scope>
    <source>
        <strain evidence="2">1808015.09</strain>
    </source>
</reference>
<keyword evidence="3" id="KW-1185">Reference proteome</keyword>